<comment type="caution">
    <text evidence="4">The sequence shown here is derived from an EMBL/GenBank/DDBJ whole genome shotgun (WGS) entry which is preliminary data.</text>
</comment>
<sequence length="601" mass="64323">MSQAKYAVGIDLGTTHCVVAALELGEPGASPELFPIIQLVAPGQLEARDALPSFLYLPNDNELAPELRRLPWGDSAAVCGQLARERGAKSPNRLVSSAKSWLCHGQLDRRAGLLPLQAAEDVIPISPYDASLHYLNHLVAAWQEFYPEAPLAEQQITLTVPASFDPSARELTAEAARAAGLGHATLLEEPQAALYHWLAVHAEQWREQVQVGDCILVVDVGGGTTDLSLISVRQQDGALALERIAVGEHLLLGGDNMDLALANVIRMKLAQQGTQLQPWQILALAHGCRQAKEQLFAEASLERAPIVVPSRSSSLIGGSLRTELTRAEIEAVLLEGFFPAVAVTDPVQQRPRAALTTLSLPYAQDAAITRHLAAFLTRQREALPGQGGQFVHPTAVLFNGGVMKAAPLVERLESVLNGWLAAEGAPPVRRLTGTDPDQAVARGAAYYGGVRAGQGIRIRGGTACSYYVGIESALPTVPGLPPMMQALCIAPFGMEEGSACAPSEAVFALVVGEPVRFHFYSSTVRREDVPGSLLEFWAEGALDELPLIEALLSAEGRQPGELVQVRLQAAIDELGTLLLEAVSLDGSQRWKVQFDTRGQAC</sequence>
<dbReference type="SUPFAM" id="SSF53067">
    <property type="entry name" value="Actin-like ATPase domain"/>
    <property type="match status" value="2"/>
</dbReference>
<evidence type="ECO:0000256" key="1">
    <source>
        <dbReference type="ARBA" id="ARBA00007381"/>
    </source>
</evidence>
<gene>
    <name evidence="4" type="ORF">GCM10023095_09650</name>
</gene>
<keyword evidence="2" id="KW-0547">Nucleotide-binding</keyword>
<reference evidence="5" key="1">
    <citation type="journal article" date="2019" name="Int. J. Syst. Evol. Microbiol.">
        <title>The Global Catalogue of Microorganisms (GCM) 10K type strain sequencing project: providing services to taxonomists for standard genome sequencing and annotation.</title>
        <authorList>
            <consortium name="The Broad Institute Genomics Platform"/>
            <consortium name="The Broad Institute Genome Sequencing Center for Infectious Disease"/>
            <person name="Wu L."/>
            <person name="Ma J."/>
        </authorList>
    </citation>
    <scope>NUCLEOTIDE SEQUENCE [LARGE SCALE GENOMIC DNA]</scope>
    <source>
        <strain evidence="5">JCM 32226</strain>
    </source>
</reference>
<name>A0ABP8Q2A1_9GAMM</name>
<organism evidence="4 5">
    <name type="scientific">Pseudaeromonas paramecii</name>
    <dbReference type="NCBI Taxonomy" id="2138166"/>
    <lineage>
        <taxon>Bacteria</taxon>
        <taxon>Pseudomonadati</taxon>
        <taxon>Pseudomonadota</taxon>
        <taxon>Gammaproteobacteria</taxon>
        <taxon>Aeromonadales</taxon>
        <taxon>Aeromonadaceae</taxon>
        <taxon>Pseudaeromonas</taxon>
    </lineage>
</organism>
<dbReference type="InterPro" id="IPR043129">
    <property type="entry name" value="ATPase_NBD"/>
</dbReference>
<keyword evidence="3" id="KW-0067">ATP-binding</keyword>
<evidence type="ECO:0000313" key="4">
    <source>
        <dbReference type="EMBL" id="GAA4495802.1"/>
    </source>
</evidence>
<dbReference type="PROSITE" id="PS00329">
    <property type="entry name" value="HSP70_2"/>
    <property type="match status" value="1"/>
</dbReference>
<dbReference type="Pfam" id="PF00012">
    <property type="entry name" value="HSP70"/>
    <property type="match status" value="1"/>
</dbReference>
<dbReference type="Gene3D" id="3.90.640.10">
    <property type="entry name" value="Actin, Chain A, domain 4"/>
    <property type="match status" value="1"/>
</dbReference>
<keyword evidence="5" id="KW-1185">Reference proteome</keyword>
<dbReference type="PRINTS" id="PR00301">
    <property type="entry name" value="HEATSHOCK70"/>
</dbReference>
<evidence type="ECO:0000256" key="2">
    <source>
        <dbReference type="ARBA" id="ARBA00022741"/>
    </source>
</evidence>
<evidence type="ECO:0000313" key="5">
    <source>
        <dbReference type="Proteomes" id="UP001501321"/>
    </source>
</evidence>
<comment type="similarity">
    <text evidence="1">Belongs to the heat shock protein 70 family.</text>
</comment>
<dbReference type="PANTHER" id="PTHR42749:SF1">
    <property type="entry name" value="CELL SHAPE-DETERMINING PROTEIN MREB"/>
    <property type="match status" value="1"/>
</dbReference>
<dbReference type="CDD" id="cd10170">
    <property type="entry name" value="ASKHA_NBD_HSP70"/>
    <property type="match status" value="1"/>
</dbReference>
<proteinExistence type="inferred from homology"/>
<dbReference type="InterPro" id="IPR018181">
    <property type="entry name" value="Heat_shock_70_CS"/>
</dbReference>
<evidence type="ECO:0000256" key="3">
    <source>
        <dbReference type="ARBA" id="ARBA00022840"/>
    </source>
</evidence>
<dbReference type="PANTHER" id="PTHR42749">
    <property type="entry name" value="CELL SHAPE-DETERMINING PROTEIN MREB"/>
    <property type="match status" value="1"/>
</dbReference>
<dbReference type="InterPro" id="IPR013126">
    <property type="entry name" value="Hsp_70_fam"/>
</dbReference>
<dbReference type="RefSeq" id="WP_345010628.1">
    <property type="nucleotide sequence ID" value="NZ_BAABFC010000007.1"/>
</dbReference>
<accession>A0ABP8Q2A1</accession>
<dbReference type="EMBL" id="BAABFC010000007">
    <property type="protein sequence ID" value="GAA4495802.1"/>
    <property type="molecule type" value="Genomic_DNA"/>
</dbReference>
<dbReference type="Proteomes" id="UP001501321">
    <property type="component" value="Unassembled WGS sequence"/>
</dbReference>
<dbReference type="Gene3D" id="3.30.420.40">
    <property type="match status" value="2"/>
</dbReference>
<dbReference type="PROSITE" id="PS00297">
    <property type="entry name" value="HSP70_1"/>
    <property type="match status" value="1"/>
</dbReference>
<protein>
    <submittedName>
        <fullName evidence="4">Hsp70 family protein</fullName>
    </submittedName>
</protein>